<dbReference type="RefSeq" id="WP_063934072.1">
    <property type="nucleotide sequence ID" value="NZ_LGAP01000002.1"/>
</dbReference>
<dbReference type="Gene3D" id="3.20.20.60">
    <property type="entry name" value="Phosphoenolpyruvate-binding domains"/>
    <property type="match status" value="1"/>
</dbReference>
<evidence type="ECO:0000313" key="9">
    <source>
        <dbReference type="Proteomes" id="UP000037425"/>
    </source>
</evidence>
<dbReference type="EMBL" id="LGAP01000002">
    <property type="protein sequence ID" value="KOF20828.1"/>
    <property type="molecule type" value="Genomic_DNA"/>
</dbReference>
<dbReference type="PANTHER" id="PTHR32308">
    <property type="entry name" value="LYASE BETA SUBUNIT, PUTATIVE (AFU_ORTHOLOGUE AFUA_4G13030)-RELATED"/>
    <property type="match status" value="1"/>
</dbReference>
<dbReference type="PIRSF" id="PIRSF015582">
    <property type="entry name" value="Cit_lyase_B"/>
    <property type="match status" value="1"/>
</dbReference>
<accession>A0A0L8C210</accession>
<organism evidence="8 9">
    <name type="scientific">Ensifer adhaerens</name>
    <name type="common">Sinorhizobium morelense</name>
    <dbReference type="NCBI Taxonomy" id="106592"/>
    <lineage>
        <taxon>Bacteria</taxon>
        <taxon>Pseudomonadati</taxon>
        <taxon>Pseudomonadota</taxon>
        <taxon>Alphaproteobacteria</taxon>
        <taxon>Hyphomicrobiales</taxon>
        <taxon>Rhizobiaceae</taxon>
        <taxon>Sinorhizobium/Ensifer group</taxon>
        <taxon>Ensifer</taxon>
    </lineage>
</organism>
<evidence type="ECO:0000256" key="3">
    <source>
        <dbReference type="ARBA" id="ARBA00022723"/>
    </source>
</evidence>
<dbReference type="SUPFAM" id="SSF51621">
    <property type="entry name" value="Phosphoenolpyruvate/pyruvate domain"/>
    <property type="match status" value="1"/>
</dbReference>
<comment type="caution">
    <text evidence="8">The sequence shown here is derived from an EMBL/GenBank/DDBJ whole genome shotgun (WGS) entry which is preliminary data.</text>
</comment>
<evidence type="ECO:0000256" key="1">
    <source>
        <dbReference type="ARBA" id="ARBA00001946"/>
    </source>
</evidence>
<dbReference type="GO" id="GO:0006107">
    <property type="term" value="P:oxaloacetate metabolic process"/>
    <property type="evidence" value="ECO:0007669"/>
    <property type="project" value="TreeGrafter"/>
</dbReference>
<feature type="binding site" evidence="5">
    <location>
        <position position="126"/>
    </location>
    <ligand>
        <name>substrate</name>
    </ligand>
</feature>
<feature type="binding site" evidence="5">
    <location>
        <position position="65"/>
    </location>
    <ligand>
        <name>substrate</name>
    </ligand>
</feature>
<evidence type="ECO:0000256" key="6">
    <source>
        <dbReference type="PIRSR" id="PIRSR015582-2"/>
    </source>
</evidence>
<dbReference type="InterPro" id="IPR005000">
    <property type="entry name" value="Aldolase/citrate-lyase_domain"/>
</dbReference>
<dbReference type="Proteomes" id="UP000037425">
    <property type="component" value="Unassembled WGS sequence"/>
</dbReference>
<evidence type="ECO:0000256" key="2">
    <source>
        <dbReference type="ARBA" id="ARBA00005568"/>
    </source>
</evidence>
<dbReference type="GO" id="GO:0000287">
    <property type="term" value="F:magnesium ion binding"/>
    <property type="evidence" value="ECO:0007669"/>
    <property type="project" value="TreeGrafter"/>
</dbReference>
<dbReference type="AlphaFoldDB" id="A0A0L8C210"/>
<keyword evidence="8" id="KW-0456">Lyase</keyword>
<protein>
    <submittedName>
        <fullName evidence="8">Citrate lyase</fullName>
    </submittedName>
</protein>
<evidence type="ECO:0000259" key="7">
    <source>
        <dbReference type="Pfam" id="PF03328"/>
    </source>
</evidence>
<evidence type="ECO:0000256" key="5">
    <source>
        <dbReference type="PIRSR" id="PIRSR015582-1"/>
    </source>
</evidence>
<comment type="similarity">
    <text evidence="2">Belongs to the HpcH/HpaI aldolase family.</text>
</comment>
<keyword evidence="3 6" id="KW-0479">Metal-binding</keyword>
<dbReference type="InterPro" id="IPR040442">
    <property type="entry name" value="Pyrv_kinase-like_dom_sf"/>
</dbReference>
<dbReference type="InterPro" id="IPR011206">
    <property type="entry name" value="Citrate_lyase_beta/mcl1/mcl2"/>
</dbReference>
<evidence type="ECO:0000313" key="8">
    <source>
        <dbReference type="EMBL" id="KOF20828.1"/>
    </source>
</evidence>
<keyword evidence="4 6" id="KW-0460">Magnesium</keyword>
<dbReference type="PATRIC" id="fig|106592.7.peg.2669"/>
<dbReference type="InterPro" id="IPR015813">
    <property type="entry name" value="Pyrv/PenolPyrv_kinase-like_dom"/>
</dbReference>
<feature type="binding site" evidence="6">
    <location>
        <position position="152"/>
    </location>
    <ligand>
        <name>Mg(2+)</name>
        <dbReference type="ChEBI" id="CHEBI:18420"/>
    </ligand>
</feature>
<reference evidence="9" key="1">
    <citation type="submission" date="2015-07" db="EMBL/GenBank/DDBJ databases">
        <title>Whole genome sequence of an Ensifer adhaerens strain isolated from a cave pool in the Wind Cave National Park.</title>
        <authorList>
            <person name="Eng W.W.H."/>
            <person name="Gan H.M."/>
            <person name="Barton H.A."/>
            <person name="Savka M.A."/>
        </authorList>
    </citation>
    <scope>NUCLEOTIDE SEQUENCE [LARGE SCALE GENOMIC DNA]</scope>
    <source>
        <strain evidence="9">SD006</strain>
    </source>
</reference>
<dbReference type="PANTHER" id="PTHR32308:SF10">
    <property type="entry name" value="CITRATE LYASE SUBUNIT BETA"/>
    <property type="match status" value="1"/>
</dbReference>
<proteinExistence type="inferred from homology"/>
<sequence length="282" mass="29445">MMLRSLLYVPGSSPRFLERAHERVADAIIIDLEDAVAANEKDAARAALARTVPMVGRGGALVVVRINTHDETAMLADASAACEAGAGALYIPKVSSPEILHKLDGHLQPLETAANRPPMRFAPLIEDPAGLLNAASVAAGPRVFALSAGGEDLATSMGAQPTPEVLRMPKLMIHYAAKAAGVLSFGLLRSTADYADKTTLSAAISEAKDFGFDGATCIHPSVVPLLNEGFSPSEEELDRARRLIAAADAAAQAGIGAFTFEGKFVDLPIVTRARALLARSPG</sequence>
<feature type="binding site" evidence="6">
    <location>
        <position position="126"/>
    </location>
    <ligand>
        <name>Mg(2+)</name>
        <dbReference type="ChEBI" id="CHEBI:18420"/>
    </ligand>
</feature>
<dbReference type="Pfam" id="PF03328">
    <property type="entry name" value="HpcH_HpaI"/>
    <property type="match status" value="1"/>
</dbReference>
<comment type="cofactor">
    <cofactor evidence="1">
        <name>Mg(2+)</name>
        <dbReference type="ChEBI" id="CHEBI:18420"/>
    </cofactor>
</comment>
<name>A0A0L8C210_ENSAD</name>
<evidence type="ECO:0000256" key="4">
    <source>
        <dbReference type="ARBA" id="ARBA00022842"/>
    </source>
</evidence>
<gene>
    <name evidence="8" type="ORF">AC244_05200</name>
</gene>
<feature type="domain" description="HpcH/HpaI aldolase/citrate lyase" evidence="7">
    <location>
        <begin position="4"/>
        <end position="220"/>
    </location>
</feature>
<dbReference type="GO" id="GO:0016829">
    <property type="term" value="F:lyase activity"/>
    <property type="evidence" value="ECO:0007669"/>
    <property type="project" value="UniProtKB-KW"/>
</dbReference>